<accession>A0A8J6NBW9</accession>
<evidence type="ECO:0000313" key="2">
    <source>
        <dbReference type="Proteomes" id="UP000614424"/>
    </source>
</evidence>
<comment type="caution">
    <text evidence="1">The sequence shown here is derived from an EMBL/GenBank/DDBJ whole genome shotgun (WGS) entry which is preliminary data.</text>
</comment>
<name>A0A8J6NBW9_9BACT</name>
<dbReference type="EMBL" id="JACNJZ010000059">
    <property type="protein sequence ID" value="MBC8316874.1"/>
    <property type="molecule type" value="Genomic_DNA"/>
</dbReference>
<sequence length="290" mass="32375">MNNTINSFPPFYTPYDQAGGHRTESFQHSAEKQKESDISITTAEGDIVTISSSFAMAMAYSSTEEFSPGMRSQSYTLMSMESSSFNMSIQGDLSEEELQDIKHLLHDLKKIAQAFFKGDTQMAMNRALDIGDMGSVTELSASFGYSEYISTTQSIATYQPLPAEGIPAGTEDLQEIIADDSAEKFNFADILKARWQQILESFNLDEEKDAVVDAIKQAYEENDIPAAEHMVERVLETIKESPQLTPFVVPVANKAINDAAESVSKMKGQQINPEKLQNDFLKQWKDWTKT</sequence>
<reference evidence="1 2" key="1">
    <citation type="submission" date="2020-08" db="EMBL/GenBank/DDBJ databases">
        <title>Bridging the membrane lipid divide: bacteria of the FCB group superphylum have the potential to synthesize archaeal ether lipids.</title>
        <authorList>
            <person name="Villanueva L."/>
            <person name="Von Meijenfeldt F.A.B."/>
            <person name="Westbye A.B."/>
            <person name="Yadav S."/>
            <person name="Hopmans E.C."/>
            <person name="Dutilh B.E."/>
            <person name="Sinninghe Damste J.S."/>
        </authorList>
    </citation>
    <scope>NUCLEOTIDE SEQUENCE [LARGE SCALE GENOMIC DNA]</scope>
    <source>
        <strain evidence="1">NIOZ-UU47</strain>
    </source>
</reference>
<proteinExistence type="predicted"/>
<dbReference type="AlphaFoldDB" id="A0A8J6NBW9"/>
<protein>
    <submittedName>
        <fullName evidence="1">Uncharacterized protein</fullName>
    </submittedName>
</protein>
<dbReference type="Proteomes" id="UP000614424">
    <property type="component" value="Unassembled WGS sequence"/>
</dbReference>
<gene>
    <name evidence="1" type="ORF">H8E41_03145</name>
</gene>
<evidence type="ECO:0000313" key="1">
    <source>
        <dbReference type="EMBL" id="MBC8316874.1"/>
    </source>
</evidence>
<organism evidence="1 2">
    <name type="scientific">Candidatus Desulfobia pelagia</name>
    <dbReference type="NCBI Taxonomy" id="2841692"/>
    <lineage>
        <taxon>Bacteria</taxon>
        <taxon>Pseudomonadati</taxon>
        <taxon>Thermodesulfobacteriota</taxon>
        <taxon>Desulfobulbia</taxon>
        <taxon>Desulfobulbales</taxon>
        <taxon>Desulfobulbaceae</taxon>
        <taxon>Candidatus Desulfobia</taxon>
    </lineage>
</organism>